<keyword evidence="4 8" id="KW-0202">Cytokine</keyword>
<dbReference type="PROSITE" id="PS51257">
    <property type="entry name" value="PROKAR_LIPOPROTEIN"/>
    <property type="match status" value="1"/>
</dbReference>
<keyword evidence="12" id="KW-1185">Reference proteome</keyword>
<dbReference type="SUPFAM" id="SSF54117">
    <property type="entry name" value="Interleukin 8-like chemokines"/>
    <property type="match status" value="1"/>
</dbReference>
<reference evidence="11 12" key="1">
    <citation type="journal article" date="2023" name="bioRxiv">
        <title>Conserved and derived expression patterns and positive selection on dental genes reveal complex evolutionary context of ever-growing rodent molars.</title>
        <authorList>
            <person name="Calamari Z.T."/>
            <person name="Song A."/>
            <person name="Cohen E."/>
            <person name="Akter M."/>
            <person name="Roy R.D."/>
            <person name="Hallikas O."/>
            <person name="Christensen M.M."/>
            <person name="Li P."/>
            <person name="Marangoni P."/>
            <person name="Jernvall J."/>
            <person name="Klein O.D."/>
        </authorList>
    </citation>
    <scope>NUCLEOTIDE SEQUENCE [LARGE SCALE GENOMIC DNA]</scope>
    <source>
        <strain evidence="11">V071</strain>
    </source>
</reference>
<keyword evidence="5 8" id="KW-0964">Secreted</keyword>
<keyword evidence="7" id="KW-1015">Disulfide bond</keyword>
<evidence type="ECO:0000313" key="11">
    <source>
        <dbReference type="EMBL" id="KAK7830004.1"/>
    </source>
</evidence>
<comment type="similarity">
    <text evidence="2 8">Belongs to the intercrine beta (chemokine CC) family.</text>
</comment>
<name>A0AAW0JTG5_MYOGA</name>
<dbReference type="CDD" id="cd00272">
    <property type="entry name" value="Chemokine_CC"/>
    <property type="match status" value="1"/>
</dbReference>
<evidence type="ECO:0000256" key="3">
    <source>
        <dbReference type="ARBA" id="ARBA00022500"/>
    </source>
</evidence>
<dbReference type="Gene3D" id="2.40.50.40">
    <property type="match status" value="1"/>
</dbReference>
<dbReference type="GO" id="GO:0008009">
    <property type="term" value="F:chemokine activity"/>
    <property type="evidence" value="ECO:0007669"/>
    <property type="project" value="InterPro"/>
</dbReference>
<dbReference type="FunFam" id="2.40.50.40:FF:000002">
    <property type="entry name" value="C-C motif chemokine"/>
    <property type="match status" value="1"/>
</dbReference>
<evidence type="ECO:0000256" key="2">
    <source>
        <dbReference type="ARBA" id="ARBA00010868"/>
    </source>
</evidence>
<evidence type="ECO:0000256" key="8">
    <source>
        <dbReference type="RuleBase" id="RU361150"/>
    </source>
</evidence>
<feature type="region of interest" description="Disordered" evidence="9">
    <location>
        <begin position="117"/>
        <end position="150"/>
    </location>
</feature>
<dbReference type="PANTHER" id="PTHR12015">
    <property type="entry name" value="SMALL INDUCIBLE CYTOKINE A"/>
    <property type="match status" value="1"/>
</dbReference>
<dbReference type="GO" id="GO:0061844">
    <property type="term" value="P:antimicrobial humoral immune response mediated by antimicrobial peptide"/>
    <property type="evidence" value="ECO:0007669"/>
    <property type="project" value="TreeGrafter"/>
</dbReference>
<protein>
    <recommendedName>
        <fullName evidence="8">C-C motif chemokine</fullName>
    </recommendedName>
</protein>
<organism evidence="11 12">
    <name type="scientific">Myodes glareolus</name>
    <name type="common">Bank vole</name>
    <name type="synonym">Clethrionomys glareolus</name>
    <dbReference type="NCBI Taxonomy" id="447135"/>
    <lineage>
        <taxon>Eukaryota</taxon>
        <taxon>Metazoa</taxon>
        <taxon>Chordata</taxon>
        <taxon>Craniata</taxon>
        <taxon>Vertebrata</taxon>
        <taxon>Euteleostomi</taxon>
        <taxon>Mammalia</taxon>
        <taxon>Eutheria</taxon>
        <taxon>Euarchontoglires</taxon>
        <taxon>Glires</taxon>
        <taxon>Rodentia</taxon>
        <taxon>Myomorpha</taxon>
        <taxon>Muroidea</taxon>
        <taxon>Cricetidae</taxon>
        <taxon>Arvicolinae</taxon>
        <taxon>Myodes</taxon>
    </lineage>
</organism>
<feature type="signal peptide" evidence="8">
    <location>
        <begin position="1"/>
        <end position="24"/>
    </location>
</feature>
<evidence type="ECO:0000256" key="4">
    <source>
        <dbReference type="ARBA" id="ARBA00022514"/>
    </source>
</evidence>
<evidence type="ECO:0000259" key="10">
    <source>
        <dbReference type="SMART" id="SM00199"/>
    </source>
</evidence>
<dbReference type="Pfam" id="PF00048">
    <property type="entry name" value="IL8"/>
    <property type="match status" value="1"/>
</dbReference>
<dbReference type="InterPro" id="IPR039809">
    <property type="entry name" value="Chemokine_b/g/d"/>
</dbReference>
<sequence>MQVSARTLLCLLLTVAACSIHVLAQPDAVNSPLTCCYTFTSKKIPEKRVESYKRITSSKCPKEAVIFITKLKKEICADPKQAWVQAYTNKLDQNQARSETTTVSKIVSTVRSSAPLNANLTRGPTVNASTTSFPTASSRTPVRVASTTVN</sequence>
<dbReference type="PANTHER" id="PTHR12015:SF117">
    <property type="entry name" value="C-C MOTIF CHEMOKINE 2"/>
    <property type="match status" value="1"/>
</dbReference>
<proteinExistence type="inferred from homology"/>
<dbReference type="GO" id="GO:0006954">
    <property type="term" value="P:inflammatory response"/>
    <property type="evidence" value="ECO:0007669"/>
    <property type="project" value="TreeGrafter"/>
</dbReference>
<evidence type="ECO:0000256" key="6">
    <source>
        <dbReference type="ARBA" id="ARBA00022729"/>
    </source>
</evidence>
<dbReference type="SMART" id="SM00199">
    <property type="entry name" value="SCY"/>
    <property type="match status" value="1"/>
</dbReference>
<feature type="domain" description="Chemokine interleukin-8-like" evidence="10">
    <location>
        <begin position="32"/>
        <end position="91"/>
    </location>
</feature>
<dbReference type="EMBL" id="JBBHLL010000019">
    <property type="protein sequence ID" value="KAK7830004.1"/>
    <property type="molecule type" value="Genomic_DNA"/>
</dbReference>
<accession>A0AAW0JTG5</accession>
<keyword evidence="6 8" id="KW-0732">Signal</keyword>
<dbReference type="GO" id="GO:0005615">
    <property type="term" value="C:extracellular space"/>
    <property type="evidence" value="ECO:0007669"/>
    <property type="project" value="UniProtKB-KW"/>
</dbReference>
<dbReference type="InterPro" id="IPR001811">
    <property type="entry name" value="Chemokine_IL8-like_dom"/>
</dbReference>
<evidence type="ECO:0000256" key="5">
    <source>
        <dbReference type="ARBA" id="ARBA00022525"/>
    </source>
</evidence>
<dbReference type="GO" id="GO:0030335">
    <property type="term" value="P:positive regulation of cell migration"/>
    <property type="evidence" value="ECO:0007669"/>
    <property type="project" value="TreeGrafter"/>
</dbReference>
<dbReference type="GO" id="GO:0048020">
    <property type="term" value="F:CCR chemokine receptor binding"/>
    <property type="evidence" value="ECO:0007669"/>
    <property type="project" value="TreeGrafter"/>
</dbReference>
<comment type="caution">
    <text evidence="11">The sequence shown here is derived from an EMBL/GenBank/DDBJ whole genome shotgun (WGS) entry which is preliminary data.</text>
</comment>
<evidence type="ECO:0000256" key="1">
    <source>
        <dbReference type="ARBA" id="ARBA00004613"/>
    </source>
</evidence>
<comment type="subcellular location">
    <subcellularLocation>
        <location evidence="1 8">Secreted</location>
    </subcellularLocation>
</comment>
<evidence type="ECO:0000256" key="7">
    <source>
        <dbReference type="ARBA" id="ARBA00023157"/>
    </source>
</evidence>
<evidence type="ECO:0000256" key="9">
    <source>
        <dbReference type="SAM" id="MobiDB-lite"/>
    </source>
</evidence>
<evidence type="ECO:0000313" key="12">
    <source>
        <dbReference type="Proteomes" id="UP001488838"/>
    </source>
</evidence>
<dbReference type="InterPro" id="IPR000827">
    <property type="entry name" value="Chemokine_CC_CS"/>
</dbReference>
<dbReference type="PROSITE" id="PS00472">
    <property type="entry name" value="SMALL_CYTOKINES_CC"/>
    <property type="match status" value="1"/>
</dbReference>
<keyword evidence="3 8" id="KW-0145">Chemotaxis</keyword>
<gene>
    <name evidence="11" type="ORF">U0070_003459</name>
</gene>
<dbReference type="Proteomes" id="UP001488838">
    <property type="component" value="Unassembled WGS sequence"/>
</dbReference>
<dbReference type="GO" id="GO:0048245">
    <property type="term" value="P:eosinophil chemotaxis"/>
    <property type="evidence" value="ECO:0007669"/>
    <property type="project" value="TreeGrafter"/>
</dbReference>
<feature type="chain" id="PRO_5043113946" description="C-C motif chemokine" evidence="8">
    <location>
        <begin position="25"/>
        <end position="150"/>
    </location>
</feature>
<dbReference type="InterPro" id="IPR036048">
    <property type="entry name" value="Interleukin_8-like_sf"/>
</dbReference>
<dbReference type="AlphaFoldDB" id="A0AAW0JTG5"/>
<dbReference type="GO" id="GO:0070098">
    <property type="term" value="P:chemokine-mediated signaling pathway"/>
    <property type="evidence" value="ECO:0007669"/>
    <property type="project" value="TreeGrafter"/>
</dbReference>